<keyword evidence="2" id="KW-0496">Mitochondrion</keyword>
<organism evidence="2">
    <name type="scientific">Picea glauca</name>
    <name type="common">White spruce</name>
    <name type="synonym">Pinus glauca</name>
    <dbReference type="NCBI Taxonomy" id="3330"/>
    <lineage>
        <taxon>Eukaryota</taxon>
        <taxon>Viridiplantae</taxon>
        <taxon>Streptophyta</taxon>
        <taxon>Embryophyta</taxon>
        <taxon>Tracheophyta</taxon>
        <taxon>Spermatophyta</taxon>
        <taxon>Pinopsida</taxon>
        <taxon>Pinidae</taxon>
        <taxon>Conifers I</taxon>
        <taxon>Pinales</taxon>
        <taxon>Pinaceae</taxon>
        <taxon>Picea</taxon>
    </lineage>
</organism>
<keyword evidence="1" id="KW-0472">Membrane</keyword>
<geneLocation type="mitochondrion" evidence="2"/>
<dbReference type="EMBL" id="LKAM01000007">
    <property type="protein sequence ID" value="KUM47652.1"/>
    <property type="molecule type" value="Genomic_DNA"/>
</dbReference>
<accession>A0A101LYG0</accession>
<evidence type="ECO:0000313" key="2">
    <source>
        <dbReference type="EMBL" id="KUM47652.1"/>
    </source>
</evidence>
<reference evidence="2" key="1">
    <citation type="journal article" date="2015" name="Genome Biol. Evol.">
        <title>Organellar Genomes of White Spruce (Picea glauca): Assembly and Annotation.</title>
        <authorList>
            <person name="Jackman S.D."/>
            <person name="Warren R.L."/>
            <person name="Gibb E.A."/>
            <person name="Vandervalk B.P."/>
            <person name="Mohamadi H."/>
            <person name="Chu J."/>
            <person name="Raymond A."/>
            <person name="Pleasance S."/>
            <person name="Coope R."/>
            <person name="Wildung M.R."/>
            <person name="Ritland C.E."/>
            <person name="Bousquet J."/>
            <person name="Jones S.J."/>
            <person name="Bohlmann J."/>
            <person name="Birol I."/>
        </authorList>
    </citation>
    <scope>NUCLEOTIDE SEQUENCE [LARGE SCALE GENOMIC DNA]</scope>
    <source>
        <tissue evidence="2">Flushing bud</tissue>
    </source>
</reference>
<dbReference type="AlphaFoldDB" id="A0A101LYG0"/>
<gene>
    <name evidence="2" type="ORF">ABT39_MTgene5839</name>
</gene>
<comment type="caution">
    <text evidence="2">The sequence shown here is derived from an EMBL/GenBank/DDBJ whole genome shotgun (WGS) entry which is preliminary data.</text>
</comment>
<keyword evidence="1" id="KW-0812">Transmembrane</keyword>
<sequence length="52" mass="5478">MYLDFHLEMKLPPFTFAPFALAPISVLATGASGALFPSLTGRDATGYESIGS</sequence>
<keyword evidence="1" id="KW-1133">Transmembrane helix</keyword>
<protein>
    <submittedName>
        <fullName evidence="2">Uncharacterized protein</fullName>
    </submittedName>
</protein>
<feature type="transmembrane region" description="Helical" evidence="1">
    <location>
        <begin position="16"/>
        <end position="36"/>
    </location>
</feature>
<name>A0A101LYG0_PICGL</name>
<evidence type="ECO:0000256" key="1">
    <source>
        <dbReference type="SAM" id="Phobius"/>
    </source>
</evidence>
<proteinExistence type="predicted"/>